<keyword evidence="2" id="KW-1185">Reference proteome</keyword>
<evidence type="ECO:0000313" key="3">
    <source>
        <dbReference type="WBParaSite" id="nRc.2.0.1.t25797-RA"/>
    </source>
</evidence>
<dbReference type="AlphaFoldDB" id="A0A915JI84"/>
<evidence type="ECO:0000313" key="2">
    <source>
        <dbReference type="Proteomes" id="UP000887565"/>
    </source>
</evidence>
<sequence>MSTSVDNWTKSLKLNCCVKATLCITVPEFSAVSRVKGNDRSEFNGRGHFTQKTNTDVDKGIPG</sequence>
<dbReference type="Proteomes" id="UP000887565">
    <property type="component" value="Unplaced"/>
</dbReference>
<name>A0A915JI84_ROMCU</name>
<dbReference type="WBParaSite" id="nRc.2.0.1.t25797-RA">
    <property type="protein sequence ID" value="nRc.2.0.1.t25797-RA"/>
    <property type="gene ID" value="nRc.2.0.1.g25797"/>
</dbReference>
<feature type="region of interest" description="Disordered" evidence="1">
    <location>
        <begin position="40"/>
        <end position="63"/>
    </location>
</feature>
<reference evidence="3" key="1">
    <citation type="submission" date="2022-11" db="UniProtKB">
        <authorList>
            <consortium name="WormBaseParasite"/>
        </authorList>
    </citation>
    <scope>IDENTIFICATION</scope>
</reference>
<accession>A0A915JI84</accession>
<organism evidence="2 3">
    <name type="scientific">Romanomermis culicivorax</name>
    <name type="common">Nematode worm</name>
    <dbReference type="NCBI Taxonomy" id="13658"/>
    <lineage>
        <taxon>Eukaryota</taxon>
        <taxon>Metazoa</taxon>
        <taxon>Ecdysozoa</taxon>
        <taxon>Nematoda</taxon>
        <taxon>Enoplea</taxon>
        <taxon>Dorylaimia</taxon>
        <taxon>Mermithida</taxon>
        <taxon>Mermithoidea</taxon>
        <taxon>Mermithidae</taxon>
        <taxon>Romanomermis</taxon>
    </lineage>
</organism>
<proteinExistence type="predicted"/>
<protein>
    <submittedName>
        <fullName evidence="3">Uncharacterized protein</fullName>
    </submittedName>
</protein>
<evidence type="ECO:0000256" key="1">
    <source>
        <dbReference type="SAM" id="MobiDB-lite"/>
    </source>
</evidence>